<evidence type="ECO:0000313" key="4">
    <source>
        <dbReference type="Proteomes" id="UP001213681"/>
    </source>
</evidence>
<dbReference type="RefSeq" id="XP_056764422.1">
    <property type="nucleotide sequence ID" value="XM_056911596.1"/>
</dbReference>
<dbReference type="PANTHER" id="PTHR35339">
    <property type="entry name" value="LINALOOL DEHYDRATASE_ISOMERASE DOMAIN-CONTAINING PROTEIN"/>
    <property type="match status" value="1"/>
</dbReference>
<name>A0AAD6G0N6_9EURO</name>
<dbReference type="GeneID" id="81601839"/>
<protein>
    <submittedName>
        <fullName evidence="3">Uncharacterized protein</fullName>
    </submittedName>
</protein>
<dbReference type="EMBL" id="JAPVEA010000007">
    <property type="protein sequence ID" value="KAJ5444342.1"/>
    <property type="molecule type" value="Genomic_DNA"/>
</dbReference>
<dbReference type="Proteomes" id="UP001213681">
    <property type="component" value="Unassembled WGS sequence"/>
</dbReference>
<dbReference type="InterPro" id="IPR049237">
    <property type="entry name" value="DUF2264_C"/>
</dbReference>
<dbReference type="PANTHER" id="PTHR35339:SF2">
    <property type="entry name" value="DUF2264 DOMAIN-CONTAINING PROTEIN-RELATED"/>
    <property type="match status" value="1"/>
</dbReference>
<dbReference type="InterPro" id="IPR049349">
    <property type="entry name" value="DUF2264_N"/>
</dbReference>
<feature type="domain" description="DUF2264" evidence="1">
    <location>
        <begin position="14"/>
        <end position="407"/>
    </location>
</feature>
<feature type="domain" description="DUF2264" evidence="2">
    <location>
        <begin position="418"/>
        <end position="704"/>
    </location>
</feature>
<dbReference type="AlphaFoldDB" id="A0AAD6G0N6"/>
<organism evidence="3 4">
    <name type="scientific">Penicillium daleae</name>
    <dbReference type="NCBI Taxonomy" id="63821"/>
    <lineage>
        <taxon>Eukaryota</taxon>
        <taxon>Fungi</taxon>
        <taxon>Dikarya</taxon>
        <taxon>Ascomycota</taxon>
        <taxon>Pezizomycotina</taxon>
        <taxon>Eurotiomycetes</taxon>
        <taxon>Eurotiomycetidae</taxon>
        <taxon>Eurotiales</taxon>
        <taxon>Aspergillaceae</taxon>
        <taxon>Penicillium</taxon>
    </lineage>
</organism>
<comment type="caution">
    <text evidence="3">The sequence shown here is derived from an EMBL/GenBank/DDBJ whole genome shotgun (WGS) entry which is preliminary data.</text>
</comment>
<evidence type="ECO:0000313" key="3">
    <source>
        <dbReference type="EMBL" id="KAJ5444342.1"/>
    </source>
</evidence>
<evidence type="ECO:0000259" key="1">
    <source>
        <dbReference type="Pfam" id="PF10022"/>
    </source>
</evidence>
<accession>A0AAD6G0N6</accession>
<sequence length="720" mass="80478">MPPLSGFSDNPLQTRDDLATAALALLRPLTTHFSPSFARIRLPVSTGVHFDEGAAQLEGFVRPLWAVASLLQFQSTLEKNNASGGNLSEAIEEVVTPWIEGFIAGTDPEHPEYWGSIGEREHQRMVEAEVISFALLSAPERLFHSRDEKTRRNITSWLRGINGMPMPDNNWRWFRVFVNLALIKVCGVAAAEVIDEMNADLDLLDSFYLSDGWSGDGPWLTTQEEEEEAAEFERTRRRDTVGKGRQVDYYSGSFAIQFSQLLYVKFAEDLNPERAERYRQQAREFGASFWQYFDSDGSAIPFGRSLTYRFSCGAFFAALAVSPVPNMPFPLSTPGRVKGFLLRHLRWWASRSDDIFHSDGTLNIGWLYPNMYMCEDYNSPQSPYWCLKTLIAVSLAQDDEFWSTEEELYPSFFKAQLVPAPRQILSNHPAGNHHFCLSPAQFVAWPMKATQAKYSKFEYSSTFAFSVPTGPLIQQIAPDCTLALSRDGAETWAVKWKCSEPIFTEVTVSTKAGKSPVLATTVKWYPWGDKGIEVSTTLIPPTNIWPDWHVRIHRVRVNSALHSLHTVEGGFAVPGRCSRDGSTLPEISALSGDMKIGTNEGVVQETSDSILMLSKAGASGLASQHGTDTGKYSTKAQALKPDANTNLAYQRTLIPVIARDVERDIQAGEEFVFITRVFAISATANCNRRVSVSLEDRWADRPLVLLSGSDEQRDCIILDS</sequence>
<dbReference type="InterPro" id="IPR016624">
    <property type="entry name" value="UCP014753"/>
</dbReference>
<keyword evidence="4" id="KW-1185">Reference proteome</keyword>
<gene>
    <name evidence="3" type="ORF">N7458_008214</name>
</gene>
<evidence type="ECO:0000259" key="2">
    <source>
        <dbReference type="Pfam" id="PF20938"/>
    </source>
</evidence>
<reference evidence="3" key="2">
    <citation type="journal article" date="2023" name="IMA Fungus">
        <title>Comparative genomic study of the Penicillium genus elucidates a diverse pangenome and 15 lateral gene transfer events.</title>
        <authorList>
            <person name="Petersen C."/>
            <person name="Sorensen T."/>
            <person name="Nielsen M.R."/>
            <person name="Sondergaard T.E."/>
            <person name="Sorensen J.L."/>
            <person name="Fitzpatrick D.A."/>
            <person name="Frisvad J.C."/>
            <person name="Nielsen K.L."/>
        </authorList>
    </citation>
    <scope>NUCLEOTIDE SEQUENCE</scope>
    <source>
        <strain evidence="3">IBT 16125</strain>
    </source>
</reference>
<dbReference type="Pfam" id="PF10022">
    <property type="entry name" value="DUF2264"/>
    <property type="match status" value="1"/>
</dbReference>
<proteinExistence type="predicted"/>
<dbReference type="Pfam" id="PF20938">
    <property type="entry name" value="DUF2264_C"/>
    <property type="match status" value="1"/>
</dbReference>
<dbReference type="PIRSF" id="PIRSF014753">
    <property type="entry name" value="UCP014753"/>
    <property type="match status" value="1"/>
</dbReference>
<reference evidence="3" key="1">
    <citation type="submission" date="2022-12" db="EMBL/GenBank/DDBJ databases">
        <authorList>
            <person name="Petersen C."/>
        </authorList>
    </citation>
    <scope>NUCLEOTIDE SEQUENCE</scope>
    <source>
        <strain evidence="3">IBT 16125</strain>
    </source>
</reference>